<reference evidence="3" key="1">
    <citation type="journal article" date="2013" name="Nature">
        <title>Draft genome of the wheat A-genome progenitor Triticum urartu.</title>
        <authorList>
            <person name="Ling H.Q."/>
            <person name="Zhao S."/>
            <person name="Liu D."/>
            <person name="Wang J."/>
            <person name="Sun H."/>
            <person name="Zhang C."/>
            <person name="Fan H."/>
            <person name="Li D."/>
            <person name="Dong L."/>
            <person name="Tao Y."/>
            <person name="Gao C."/>
            <person name="Wu H."/>
            <person name="Li Y."/>
            <person name="Cui Y."/>
            <person name="Guo X."/>
            <person name="Zheng S."/>
            <person name="Wang B."/>
            <person name="Yu K."/>
            <person name="Liang Q."/>
            <person name="Yang W."/>
            <person name="Lou X."/>
            <person name="Chen J."/>
            <person name="Feng M."/>
            <person name="Jian J."/>
            <person name="Zhang X."/>
            <person name="Luo G."/>
            <person name="Jiang Y."/>
            <person name="Liu J."/>
            <person name="Wang Z."/>
            <person name="Sha Y."/>
            <person name="Zhang B."/>
            <person name="Wu H."/>
            <person name="Tang D."/>
            <person name="Shen Q."/>
            <person name="Xue P."/>
            <person name="Zou S."/>
            <person name="Wang X."/>
            <person name="Liu X."/>
            <person name="Wang F."/>
            <person name="Yang Y."/>
            <person name="An X."/>
            <person name="Dong Z."/>
            <person name="Zhang K."/>
            <person name="Zhang X."/>
            <person name="Luo M.C."/>
            <person name="Dvorak J."/>
            <person name="Tong Y."/>
            <person name="Wang J."/>
            <person name="Yang H."/>
            <person name="Li Z."/>
            <person name="Wang D."/>
            <person name="Zhang A."/>
            <person name="Wang J."/>
        </authorList>
    </citation>
    <scope>NUCLEOTIDE SEQUENCE</scope>
    <source>
        <strain evidence="3">cv. G1812</strain>
    </source>
</reference>
<keyword evidence="1" id="KW-0812">Transmembrane</keyword>
<proteinExistence type="predicted"/>
<accession>A0A8R7V7H1</accession>
<keyword evidence="1" id="KW-0472">Membrane</keyword>
<feature type="transmembrane region" description="Helical" evidence="1">
    <location>
        <begin position="7"/>
        <end position="27"/>
    </location>
</feature>
<evidence type="ECO:0000313" key="3">
    <source>
        <dbReference type="Proteomes" id="UP000015106"/>
    </source>
</evidence>
<keyword evidence="1" id="KW-1133">Transmembrane helix</keyword>
<dbReference type="RefSeq" id="XP_048542457.1">
    <property type="nucleotide sequence ID" value="XM_048686500.1"/>
</dbReference>
<protein>
    <submittedName>
        <fullName evidence="2">Uncharacterized protein</fullName>
    </submittedName>
</protein>
<evidence type="ECO:0000313" key="2">
    <source>
        <dbReference type="EnsemblPlants" id="TuG1812G0700004528.01.T01"/>
    </source>
</evidence>
<dbReference type="Gramene" id="TuG1812G0700004528.01.T01">
    <property type="protein sequence ID" value="TuG1812G0700004528.01.T01"/>
    <property type="gene ID" value="TuG1812G0700004528.01"/>
</dbReference>
<sequence length="169" mass="19996">MHAFCFCRALFSVYLCCAFLVLIVVYLHPTELSYQRCRGLLANMLYILWFGIYRMPSQVMDPLWLLRPSLRSERKLYFGRRNPYLRRWHFVLGGLLRRLHGRVNPHLHFDIDHIYDHDTWHLGYDCDLCNGCIVEGVVLPVQQGLHLLPQLARPALAAADSDCVWRWWP</sequence>
<reference evidence="2" key="2">
    <citation type="submission" date="2018-03" db="EMBL/GenBank/DDBJ databases">
        <title>The Triticum urartu genome reveals the dynamic nature of wheat genome evolution.</title>
        <authorList>
            <person name="Ling H."/>
            <person name="Ma B."/>
            <person name="Shi X."/>
            <person name="Liu H."/>
            <person name="Dong L."/>
            <person name="Sun H."/>
            <person name="Cao Y."/>
            <person name="Gao Q."/>
            <person name="Zheng S."/>
            <person name="Li Y."/>
            <person name="Yu Y."/>
            <person name="Du H."/>
            <person name="Qi M."/>
            <person name="Li Y."/>
            <person name="Yu H."/>
            <person name="Cui Y."/>
            <person name="Wang N."/>
            <person name="Chen C."/>
            <person name="Wu H."/>
            <person name="Zhao Y."/>
            <person name="Zhang J."/>
            <person name="Li Y."/>
            <person name="Zhou W."/>
            <person name="Zhang B."/>
            <person name="Hu W."/>
            <person name="Eijk M."/>
            <person name="Tang J."/>
            <person name="Witsenboer H."/>
            <person name="Zhao S."/>
            <person name="Li Z."/>
            <person name="Zhang A."/>
            <person name="Wang D."/>
            <person name="Liang C."/>
        </authorList>
    </citation>
    <scope>NUCLEOTIDE SEQUENCE [LARGE SCALE GENOMIC DNA]</scope>
    <source>
        <strain evidence="2">cv. G1812</strain>
    </source>
</reference>
<dbReference type="EnsemblPlants" id="TuG1812G0700004528.01.T01">
    <property type="protein sequence ID" value="TuG1812G0700004528.01.T01"/>
    <property type="gene ID" value="TuG1812G0700004528.01"/>
</dbReference>
<evidence type="ECO:0000256" key="1">
    <source>
        <dbReference type="SAM" id="Phobius"/>
    </source>
</evidence>
<dbReference type="KEGG" id="tua:125521449"/>
<dbReference type="GeneID" id="125521449"/>
<keyword evidence="3" id="KW-1185">Reference proteome</keyword>
<name>A0A8R7V7H1_TRIUA</name>
<dbReference type="Proteomes" id="UP000015106">
    <property type="component" value="Chromosome 7"/>
</dbReference>
<reference evidence="2" key="3">
    <citation type="submission" date="2022-06" db="UniProtKB">
        <authorList>
            <consortium name="EnsemblPlants"/>
        </authorList>
    </citation>
    <scope>IDENTIFICATION</scope>
</reference>
<organism evidence="2 3">
    <name type="scientific">Triticum urartu</name>
    <name type="common">Red wild einkorn</name>
    <name type="synonym">Crithodium urartu</name>
    <dbReference type="NCBI Taxonomy" id="4572"/>
    <lineage>
        <taxon>Eukaryota</taxon>
        <taxon>Viridiplantae</taxon>
        <taxon>Streptophyta</taxon>
        <taxon>Embryophyta</taxon>
        <taxon>Tracheophyta</taxon>
        <taxon>Spermatophyta</taxon>
        <taxon>Magnoliopsida</taxon>
        <taxon>Liliopsida</taxon>
        <taxon>Poales</taxon>
        <taxon>Poaceae</taxon>
        <taxon>BOP clade</taxon>
        <taxon>Pooideae</taxon>
        <taxon>Triticodae</taxon>
        <taxon>Triticeae</taxon>
        <taxon>Triticinae</taxon>
        <taxon>Triticum</taxon>
    </lineage>
</organism>
<dbReference type="AlphaFoldDB" id="A0A8R7V7H1"/>
<gene>
    <name evidence="2" type="primary">LOC125521449</name>
</gene>